<organism evidence="4 5">
    <name type="scientific">Candidatus Faecivivens stercoravium</name>
    <dbReference type="NCBI Taxonomy" id="2840803"/>
    <lineage>
        <taxon>Bacteria</taxon>
        <taxon>Bacillati</taxon>
        <taxon>Bacillota</taxon>
        <taxon>Clostridia</taxon>
        <taxon>Eubacteriales</taxon>
        <taxon>Oscillospiraceae</taxon>
        <taxon>Oscillospiraceae incertae sedis</taxon>
        <taxon>Candidatus Faecivivens</taxon>
    </lineage>
</organism>
<dbReference type="Gene3D" id="3.20.20.80">
    <property type="entry name" value="Glycosidases"/>
    <property type="match status" value="1"/>
</dbReference>
<dbReference type="AlphaFoldDB" id="A0A9D1J4G1"/>
<proteinExistence type="predicted"/>
<evidence type="ECO:0000259" key="3">
    <source>
        <dbReference type="Pfam" id="PF02638"/>
    </source>
</evidence>
<dbReference type="SUPFAM" id="SSF51445">
    <property type="entry name" value="(Trans)glycosidases"/>
    <property type="match status" value="1"/>
</dbReference>
<evidence type="ECO:0000313" key="4">
    <source>
        <dbReference type="EMBL" id="HIR60443.1"/>
    </source>
</evidence>
<reference evidence="4" key="2">
    <citation type="journal article" date="2021" name="PeerJ">
        <title>Extensive microbial diversity within the chicken gut microbiome revealed by metagenomics and culture.</title>
        <authorList>
            <person name="Gilroy R."/>
            <person name="Ravi A."/>
            <person name="Getino M."/>
            <person name="Pursley I."/>
            <person name="Horton D.L."/>
            <person name="Alikhan N.F."/>
            <person name="Baker D."/>
            <person name="Gharbi K."/>
            <person name="Hall N."/>
            <person name="Watson M."/>
            <person name="Adriaenssens E.M."/>
            <person name="Foster-Nyarko E."/>
            <person name="Jarju S."/>
            <person name="Secka A."/>
            <person name="Antonio M."/>
            <person name="Oren A."/>
            <person name="Chaudhuri R.R."/>
            <person name="La Ragione R."/>
            <person name="Hildebrand F."/>
            <person name="Pallen M.J."/>
        </authorList>
    </citation>
    <scope>NUCLEOTIDE SEQUENCE</scope>
    <source>
        <strain evidence="4">CHK189-12415</strain>
    </source>
</reference>
<dbReference type="EMBL" id="DVHA01000087">
    <property type="protein sequence ID" value="HIR60443.1"/>
    <property type="molecule type" value="Genomic_DNA"/>
</dbReference>
<evidence type="ECO:0000256" key="1">
    <source>
        <dbReference type="ARBA" id="ARBA00022729"/>
    </source>
</evidence>
<dbReference type="InterPro" id="IPR017853">
    <property type="entry name" value="GH"/>
</dbReference>
<evidence type="ECO:0000256" key="2">
    <source>
        <dbReference type="SAM" id="SignalP"/>
    </source>
</evidence>
<feature type="chain" id="PRO_5038403719" evidence="2">
    <location>
        <begin position="30"/>
        <end position="423"/>
    </location>
</feature>
<comment type="caution">
    <text evidence="4">The sequence shown here is derived from an EMBL/GenBank/DDBJ whole genome shotgun (WGS) entry which is preliminary data.</text>
</comment>
<feature type="domain" description="Glycosyl hydrolase-like 10" evidence="3">
    <location>
        <begin position="62"/>
        <end position="360"/>
    </location>
</feature>
<keyword evidence="1 2" id="KW-0732">Signal</keyword>
<dbReference type="InterPro" id="IPR003790">
    <property type="entry name" value="GHL10"/>
</dbReference>
<dbReference type="PANTHER" id="PTHR43405:SF1">
    <property type="entry name" value="GLYCOSYL HYDROLASE DIGH"/>
    <property type="match status" value="1"/>
</dbReference>
<dbReference type="InterPro" id="IPR052177">
    <property type="entry name" value="Divisome_Glycosyl_Hydrolase"/>
</dbReference>
<dbReference type="Pfam" id="PF02638">
    <property type="entry name" value="GHL10"/>
    <property type="match status" value="1"/>
</dbReference>
<dbReference type="PANTHER" id="PTHR43405">
    <property type="entry name" value="GLYCOSYL HYDROLASE DIGH"/>
    <property type="match status" value="1"/>
</dbReference>
<evidence type="ECO:0000313" key="5">
    <source>
        <dbReference type="Proteomes" id="UP000824241"/>
    </source>
</evidence>
<accession>A0A9D1J4G1</accession>
<feature type="signal peptide" evidence="2">
    <location>
        <begin position="1"/>
        <end position="29"/>
    </location>
</feature>
<name>A0A9D1J4G1_9FIRM</name>
<dbReference type="Proteomes" id="UP000824241">
    <property type="component" value="Unassembled WGS sequence"/>
</dbReference>
<protein>
    <submittedName>
        <fullName evidence="4">Family 10 glycosylhydrolase</fullName>
    </submittedName>
</protein>
<sequence length="423" mass="46717">MKSVKFVRTLAAMAAAVMAASAVALPASAADSEAERTLSALSTAASVADSSASTNISEEDEVQAIWISFLDLQKILSGQSESAFTANVREMYQNCLDAGLNTVIVQVRPYGDSFYPSEYFPWSYYAGGAIGRDPGFDPLQILLDEAHSMGLTFEAWVNPLRLMLESEITSVSAEYPVRQWYDDAEKRAENLISYGGRLYLNPASEEARQLVCDGITEILENYDVDGIHIDDYFYPSSLPFSYDADSYAASGSSLSQADWRRANITNLVGEMYDTIKAHDPSVTFGISPRGIVEQDYDLIYADVAYWASHEGYCDYLAPQIYYGFEHATADYASVLKEWSDMTTASGVSLRIGLAAYKSGSTDQYAGSGSTEWTESTDIIARQIDLSRQYENVDGIILFRYEQIFVSPNASMQVEKKNFTALLQ</sequence>
<reference evidence="4" key="1">
    <citation type="submission" date="2020-10" db="EMBL/GenBank/DDBJ databases">
        <authorList>
            <person name="Gilroy R."/>
        </authorList>
    </citation>
    <scope>NUCLEOTIDE SEQUENCE</scope>
    <source>
        <strain evidence="4">CHK189-12415</strain>
    </source>
</reference>
<gene>
    <name evidence="4" type="ORF">IAB37_02550</name>
</gene>